<dbReference type="RefSeq" id="WP_250827225.1">
    <property type="nucleotide sequence ID" value="NZ_JAMOIL010000011.1"/>
</dbReference>
<feature type="domain" description="HTH lacI-type" evidence="4">
    <location>
        <begin position="9"/>
        <end position="63"/>
    </location>
</feature>
<organism evidence="5 6">
    <name type="scientific">Nocardioides bruguierae</name>
    <dbReference type="NCBI Taxonomy" id="2945102"/>
    <lineage>
        <taxon>Bacteria</taxon>
        <taxon>Bacillati</taxon>
        <taxon>Actinomycetota</taxon>
        <taxon>Actinomycetes</taxon>
        <taxon>Propionibacteriales</taxon>
        <taxon>Nocardioidaceae</taxon>
        <taxon>Nocardioides</taxon>
    </lineage>
</organism>
<dbReference type="EMBL" id="JAMOIL010000011">
    <property type="protein sequence ID" value="MCM0620644.1"/>
    <property type="molecule type" value="Genomic_DNA"/>
</dbReference>
<keyword evidence="3" id="KW-0804">Transcription</keyword>
<evidence type="ECO:0000256" key="2">
    <source>
        <dbReference type="ARBA" id="ARBA00023125"/>
    </source>
</evidence>
<dbReference type="PANTHER" id="PTHR30146">
    <property type="entry name" value="LACI-RELATED TRANSCRIPTIONAL REPRESSOR"/>
    <property type="match status" value="1"/>
</dbReference>
<dbReference type="Pfam" id="PF00356">
    <property type="entry name" value="LacI"/>
    <property type="match status" value="1"/>
</dbReference>
<evidence type="ECO:0000256" key="3">
    <source>
        <dbReference type="ARBA" id="ARBA00023163"/>
    </source>
</evidence>
<dbReference type="Gene3D" id="1.10.260.40">
    <property type="entry name" value="lambda repressor-like DNA-binding domains"/>
    <property type="match status" value="1"/>
</dbReference>
<dbReference type="GO" id="GO:0003700">
    <property type="term" value="F:DNA-binding transcription factor activity"/>
    <property type="evidence" value="ECO:0007669"/>
    <property type="project" value="TreeGrafter"/>
</dbReference>
<evidence type="ECO:0000259" key="4">
    <source>
        <dbReference type="PROSITE" id="PS50932"/>
    </source>
</evidence>
<protein>
    <submittedName>
        <fullName evidence="5">LacI family transcriptional regulator</fullName>
    </submittedName>
</protein>
<keyword evidence="6" id="KW-1185">Reference proteome</keyword>
<dbReference type="SUPFAM" id="SSF53822">
    <property type="entry name" value="Periplasmic binding protein-like I"/>
    <property type="match status" value="1"/>
</dbReference>
<accession>A0A9X2D7V1</accession>
<dbReference type="Proteomes" id="UP001139485">
    <property type="component" value="Unassembled WGS sequence"/>
</dbReference>
<dbReference type="InterPro" id="IPR010982">
    <property type="entry name" value="Lambda_DNA-bd_dom_sf"/>
</dbReference>
<dbReference type="PANTHER" id="PTHR30146:SF109">
    <property type="entry name" value="HTH-TYPE TRANSCRIPTIONAL REGULATOR GALS"/>
    <property type="match status" value="1"/>
</dbReference>
<dbReference type="SMART" id="SM00354">
    <property type="entry name" value="HTH_LACI"/>
    <property type="match status" value="1"/>
</dbReference>
<evidence type="ECO:0000313" key="6">
    <source>
        <dbReference type="Proteomes" id="UP001139485"/>
    </source>
</evidence>
<dbReference type="InterPro" id="IPR028082">
    <property type="entry name" value="Peripla_BP_I"/>
</dbReference>
<dbReference type="AlphaFoldDB" id="A0A9X2D7V1"/>
<dbReference type="PROSITE" id="PS50932">
    <property type="entry name" value="HTH_LACI_2"/>
    <property type="match status" value="1"/>
</dbReference>
<comment type="caution">
    <text evidence="5">The sequence shown here is derived from an EMBL/GenBank/DDBJ whole genome shotgun (WGS) entry which is preliminary data.</text>
</comment>
<gene>
    <name evidence="5" type="ORF">M8330_10100</name>
</gene>
<dbReference type="SUPFAM" id="SSF47413">
    <property type="entry name" value="lambda repressor-like DNA-binding domains"/>
    <property type="match status" value="1"/>
</dbReference>
<dbReference type="CDD" id="cd06293">
    <property type="entry name" value="PBP1_LacI-like"/>
    <property type="match status" value="1"/>
</dbReference>
<evidence type="ECO:0000256" key="1">
    <source>
        <dbReference type="ARBA" id="ARBA00023015"/>
    </source>
</evidence>
<dbReference type="CDD" id="cd01392">
    <property type="entry name" value="HTH_LacI"/>
    <property type="match status" value="1"/>
</dbReference>
<dbReference type="Pfam" id="PF13377">
    <property type="entry name" value="Peripla_BP_3"/>
    <property type="match status" value="1"/>
</dbReference>
<evidence type="ECO:0000313" key="5">
    <source>
        <dbReference type="EMBL" id="MCM0620644.1"/>
    </source>
</evidence>
<dbReference type="InterPro" id="IPR046335">
    <property type="entry name" value="LacI/GalR-like_sensor"/>
</dbReference>
<name>A0A9X2D7V1_9ACTN</name>
<keyword evidence="2" id="KW-0238">DNA-binding</keyword>
<keyword evidence="1" id="KW-0805">Transcription regulation</keyword>
<reference evidence="5" key="1">
    <citation type="submission" date="2022-05" db="EMBL/GenBank/DDBJ databases">
        <authorList>
            <person name="Tuo L."/>
        </authorList>
    </citation>
    <scope>NUCLEOTIDE SEQUENCE</scope>
    <source>
        <strain evidence="5">BSK12Z-4</strain>
    </source>
</reference>
<dbReference type="GO" id="GO:0000976">
    <property type="term" value="F:transcription cis-regulatory region binding"/>
    <property type="evidence" value="ECO:0007669"/>
    <property type="project" value="TreeGrafter"/>
</dbReference>
<dbReference type="Gene3D" id="3.40.50.2300">
    <property type="match status" value="2"/>
</dbReference>
<proteinExistence type="predicted"/>
<dbReference type="InterPro" id="IPR000843">
    <property type="entry name" value="HTH_LacI"/>
</dbReference>
<sequence>MPSTPGRSVSVKDVAAAAGVSLGTVSNVLNRPDRVSEATRARVQRAMADLGFVRNESARQLRSGVSRTLAYVMLDAGNPFFTDVAAGIETAAEAHGLTVVLGNSGSRREREQAHLDQFEQQRVQGLLVTPVDPDSPLLDQIARRGTPVVIVDRTREGDDFCSVAVDDVLGGRVAMEHLLDRGHRRVAFIGGPADLGQVRDRLAGARTAWAEAGLDPEDLVLLSTADLTVADGREAGQRLAGMSSSRRPTAAFCVNDLIALGLLQQVIASGLRCPADLAILGYDDVEYAAAAAVPLSSVRQPRQQLGRTAADLVLEEAAGGEHTHQRVLFTPELVARASTLG</sequence>
<dbReference type="PROSITE" id="PS00356">
    <property type="entry name" value="HTH_LACI_1"/>
    <property type="match status" value="1"/>
</dbReference>